<reference evidence="3" key="1">
    <citation type="submission" date="2017-02" db="UniProtKB">
        <authorList>
            <consortium name="WormBaseParasite"/>
        </authorList>
    </citation>
    <scope>IDENTIFICATION</scope>
</reference>
<reference evidence="1 2" key="2">
    <citation type="submission" date="2018-11" db="EMBL/GenBank/DDBJ databases">
        <authorList>
            <consortium name="Pathogen Informatics"/>
        </authorList>
    </citation>
    <scope>NUCLEOTIDE SEQUENCE [LARGE SCALE GENOMIC DNA]</scope>
</reference>
<protein>
    <submittedName>
        <fullName evidence="3">HalOD1 domain-containing protein</fullName>
    </submittedName>
</protein>
<name>A0A0N4YCR4_NIPBR</name>
<accession>A0A0N4YCR4</accession>
<proteinExistence type="predicted"/>
<dbReference type="Proteomes" id="UP000271162">
    <property type="component" value="Unassembled WGS sequence"/>
</dbReference>
<dbReference type="WBParaSite" id="NBR_0001435201-mRNA-1">
    <property type="protein sequence ID" value="NBR_0001435201-mRNA-1"/>
    <property type="gene ID" value="NBR_0001435201"/>
</dbReference>
<sequence length="110" mass="12308">MITQNFAADDLPNSSRVDLKLSFVEDDAQHYESGSQHEEDDTTDVVDETMSTVLLCHTEARDLSHAIRDEDKLVYYDFNNTTVEEIKGYRRADLATGELGDSAILSLAAH</sequence>
<keyword evidence="2" id="KW-1185">Reference proteome</keyword>
<evidence type="ECO:0000313" key="3">
    <source>
        <dbReference type="WBParaSite" id="NBR_0001435201-mRNA-1"/>
    </source>
</evidence>
<organism evidence="3">
    <name type="scientific">Nippostrongylus brasiliensis</name>
    <name type="common">Rat hookworm</name>
    <dbReference type="NCBI Taxonomy" id="27835"/>
    <lineage>
        <taxon>Eukaryota</taxon>
        <taxon>Metazoa</taxon>
        <taxon>Ecdysozoa</taxon>
        <taxon>Nematoda</taxon>
        <taxon>Chromadorea</taxon>
        <taxon>Rhabditida</taxon>
        <taxon>Rhabditina</taxon>
        <taxon>Rhabditomorpha</taxon>
        <taxon>Strongyloidea</taxon>
        <taxon>Heligmosomidae</taxon>
        <taxon>Nippostrongylus</taxon>
    </lineage>
</organism>
<dbReference type="EMBL" id="UYSL01021330">
    <property type="protein sequence ID" value="VDL77942.1"/>
    <property type="molecule type" value="Genomic_DNA"/>
</dbReference>
<gene>
    <name evidence="1" type="ORF">NBR_LOCUS14353</name>
</gene>
<evidence type="ECO:0000313" key="2">
    <source>
        <dbReference type="Proteomes" id="UP000271162"/>
    </source>
</evidence>
<dbReference type="AlphaFoldDB" id="A0A0N4YCR4"/>
<evidence type="ECO:0000313" key="1">
    <source>
        <dbReference type="EMBL" id="VDL77942.1"/>
    </source>
</evidence>